<dbReference type="CDD" id="cd07735">
    <property type="entry name" value="class_II_PDE_MBL-fold"/>
    <property type="match status" value="1"/>
</dbReference>
<dbReference type="PRINTS" id="PR00388">
    <property type="entry name" value="PDIESTERASE2"/>
</dbReference>
<sequence length="554" mass="60393">MDDPAFQVIVLGPTGGPKEDAVTGLLVRSTSTSWSKSSVVAVDAGTLLAGIVRILDRTLTTDKEGRAVVNEGPFVGLQLPCKTSHANAAYIFREVIASVLITHPHLDHMSGLAINTPIVEASNGPKTVAGLPSAISAMKYHMFNDIIWPNLSDEDGGAGLITYQRLVEGGNPRFGRGESRGYVRACEGLVTKCLSVSHGRCKQRYDAESGRHHRIGSAVFPDQMVMSNARNLSIDQSDGAMYSPARSPHIGPGLGATPSKDTANWGVVESSAFFIRDDSTGKEIIIFGDIEPDSISLEPRNKRVWEIAAPKIVNGSLRAIFIECSYNDAIDDETLYGHLCPRHLIAELLVLASKVEEARPDHKQKGQRRRGRSSKRKRKDSDTADYAREQPVSPHSTRQVTTHLAKPRDNNGNVNDKFPTSGNRTSVSTQTPDGGKDDDNHGNENDDALMTDRPESRRSNAQKSRLVEIDGEPEDEIEHDGETGLSRQSVQWTDLETGPPPLAGFKVFIIHVKDTLIDGPHPSERILEELRAQSEEAGLGCEFHVPFQGEGILI</sequence>
<feature type="compositionally biased region" description="Acidic residues" evidence="1">
    <location>
        <begin position="469"/>
        <end position="479"/>
    </location>
</feature>
<name>A0A6V8H428_TALPI</name>
<dbReference type="GO" id="GO:0047555">
    <property type="term" value="F:3',5'-cyclic-GMP phosphodiesterase activity"/>
    <property type="evidence" value="ECO:0007669"/>
    <property type="project" value="TreeGrafter"/>
</dbReference>
<dbReference type="SUPFAM" id="SSF56281">
    <property type="entry name" value="Metallo-hydrolase/oxidoreductase"/>
    <property type="match status" value="1"/>
</dbReference>
<dbReference type="GO" id="GO:1902660">
    <property type="term" value="P:negative regulation of glucose mediated signaling pathway"/>
    <property type="evidence" value="ECO:0007669"/>
    <property type="project" value="TreeGrafter"/>
</dbReference>
<gene>
    <name evidence="2" type="ORF">TCE0_017f03766</name>
</gene>
<dbReference type="InterPro" id="IPR036866">
    <property type="entry name" value="RibonucZ/Hydroxyglut_hydro"/>
</dbReference>
<evidence type="ECO:0000313" key="3">
    <source>
        <dbReference type="Proteomes" id="UP000053095"/>
    </source>
</evidence>
<comment type="caution">
    <text evidence="2">The sequence shown here is derived from an EMBL/GenBank/DDBJ whole genome shotgun (WGS) entry which is preliminary data.</text>
</comment>
<reference evidence="3" key="1">
    <citation type="journal article" date="2015" name="Genome Announc.">
        <title>Draft genome sequence of Talaromyces cellulolyticus strain Y-94, a source of lignocellulosic biomass-degrading enzymes.</title>
        <authorList>
            <person name="Fujii T."/>
            <person name="Koike H."/>
            <person name="Sawayama S."/>
            <person name="Yano S."/>
            <person name="Inoue H."/>
        </authorList>
    </citation>
    <scope>NUCLEOTIDE SEQUENCE [LARGE SCALE GENOMIC DNA]</scope>
    <source>
        <strain evidence="3">Y-94</strain>
    </source>
</reference>
<dbReference type="Proteomes" id="UP000053095">
    <property type="component" value="Unassembled WGS sequence"/>
</dbReference>
<feature type="region of interest" description="Disordered" evidence="1">
    <location>
        <begin position="357"/>
        <end position="485"/>
    </location>
</feature>
<feature type="compositionally biased region" description="Polar residues" evidence="1">
    <location>
        <begin position="393"/>
        <end position="402"/>
    </location>
</feature>
<dbReference type="AlphaFoldDB" id="A0A6V8H428"/>
<dbReference type="PANTHER" id="PTHR28283">
    <property type="entry name" value="3',5'-CYCLIC-NUCLEOTIDE PHOSPHODIESTERASE 1"/>
    <property type="match status" value="1"/>
</dbReference>
<proteinExistence type="predicted"/>
<feature type="compositionally biased region" description="Polar residues" evidence="1">
    <location>
        <begin position="410"/>
        <end position="432"/>
    </location>
</feature>
<dbReference type="PANTHER" id="PTHR28283:SF1">
    <property type="entry name" value="3',5'-CYCLIC-NUCLEOTIDE PHOSPHODIESTERASE 1"/>
    <property type="match status" value="1"/>
</dbReference>
<dbReference type="Pfam" id="PF02112">
    <property type="entry name" value="PDEase_II"/>
    <property type="match status" value="3"/>
</dbReference>
<organism evidence="2 3">
    <name type="scientific">Talaromyces pinophilus</name>
    <name type="common">Penicillium pinophilum</name>
    <dbReference type="NCBI Taxonomy" id="128442"/>
    <lineage>
        <taxon>Eukaryota</taxon>
        <taxon>Fungi</taxon>
        <taxon>Dikarya</taxon>
        <taxon>Ascomycota</taxon>
        <taxon>Pezizomycotina</taxon>
        <taxon>Eurotiomycetes</taxon>
        <taxon>Eurotiomycetidae</taxon>
        <taxon>Eurotiales</taxon>
        <taxon>Trichocomaceae</taxon>
        <taxon>Talaromyces</taxon>
        <taxon>Talaromyces sect. Talaromyces</taxon>
    </lineage>
</organism>
<protein>
    <submittedName>
        <fullName evidence="2">Uncharacterized protein</fullName>
    </submittedName>
</protein>
<evidence type="ECO:0000313" key="2">
    <source>
        <dbReference type="EMBL" id="GAM35436.1"/>
    </source>
</evidence>
<evidence type="ECO:0000256" key="1">
    <source>
        <dbReference type="SAM" id="MobiDB-lite"/>
    </source>
</evidence>
<dbReference type="InterPro" id="IPR000396">
    <property type="entry name" value="Pdiesterase2"/>
</dbReference>
<feature type="compositionally biased region" description="Basic and acidic residues" evidence="1">
    <location>
        <begin position="379"/>
        <end position="388"/>
    </location>
</feature>
<accession>A0A6V8H428</accession>
<dbReference type="GO" id="GO:0004115">
    <property type="term" value="F:3',5'-cyclic-AMP phosphodiesterase activity"/>
    <property type="evidence" value="ECO:0007669"/>
    <property type="project" value="InterPro"/>
</dbReference>
<feature type="compositionally biased region" description="Basic residues" evidence="1">
    <location>
        <begin position="365"/>
        <end position="378"/>
    </location>
</feature>
<feature type="compositionally biased region" description="Basic and acidic residues" evidence="1">
    <location>
        <begin position="434"/>
        <end position="458"/>
    </location>
</feature>
<dbReference type="EMBL" id="DF933813">
    <property type="protein sequence ID" value="GAM35436.1"/>
    <property type="molecule type" value="Genomic_DNA"/>
</dbReference>
<dbReference type="GO" id="GO:0006198">
    <property type="term" value="P:cAMP catabolic process"/>
    <property type="evidence" value="ECO:0007669"/>
    <property type="project" value="InterPro"/>
</dbReference>
<keyword evidence="3" id="KW-1185">Reference proteome</keyword>